<feature type="non-terminal residue" evidence="1">
    <location>
        <position position="36"/>
    </location>
</feature>
<organism evidence="1 2">
    <name type="scientific">Rotaria sordida</name>
    <dbReference type="NCBI Taxonomy" id="392033"/>
    <lineage>
        <taxon>Eukaryota</taxon>
        <taxon>Metazoa</taxon>
        <taxon>Spiralia</taxon>
        <taxon>Gnathifera</taxon>
        <taxon>Rotifera</taxon>
        <taxon>Eurotatoria</taxon>
        <taxon>Bdelloidea</taxon>
        <taxon>Philodinida</taxon>
        <taxon>Philodinidae</taxon>
        <taxon>Rotaria</taxon>
    </lineage>
</organism>
<dbReference type="Proteomes" id="UP000663823">
    <property type="component" value="Unassembled WGS sequence"/>
</dbReference>
<dbReference type="AlphaFoldDB" id="A0A820AQY4"/>
<protein>
    <submittedName>
        <fullName evidence="1">Uncharacterized protein</fullName>
    </submittedName>
</protein>
<proteinExistence type="predicted"/>
<accession>A0A820AQY4</accession>
<reference evidence="1" key="1">
    <citation type="submission" date="2021-02" db="EMBL/GenBank/DDBJ databases">
        <authorList>
            <person name="Nowell W R."/>
        </authorList>
    </citation>
    <scope>NUCLEOTIDE SEQUENCE</scope>
</reference>
<dbReference type="EMBL" id="CAJOAX010018304">
    <property type="protein sequence ID" value="CAF4180123.1"/>
    <property type="molecule type" value="Genomic_DNA"/>
</dbReference>
<sequence>MEAPGGSFVAFACAAGRTASDKSLNGRNGRFTFHLL</sequence>
<gene>
    <name evidence="1" type="ORF">OTI717_LOCUS37638</name>
</gene>
<evidence type="ECO:0000313" key="2">
    <source>
        <dbReference type="Proteomes" id="UP000663823"/>
    </source>
</evidence>
<name>A0A820AQY4_9BILA</name>
<comment type="caution">
    <text evidence="1">The sequence shown here is derived from an EMBL/GenBank/DDBJ whole genome shotgun (WGS) entry which is preliminary data.</text>
</comment>
<evidence type="ECO:0000313" key="1">
    <source>
        <dbReference type="EMBL" id="CAF4180123.1"/>
    </source>
</evidence>